<dbReference type="SMART" id="SM00175">
    <property type="entry name" value="RAB"/>
    <property type="match status" value="1"/>
</dbReference>
<keyword evidence="2" id="KW-0547">Nucleotide-binding</keyword>
<dbReference type="Gene3D" id="3.40.50.300">
    <property type="entry name" value="P-loop containing nucleotide triphosphate hydrolases"/>
    <property type="match status" value="1"/>
</dbReference>
<dbReference type="GO" id="GO:0003924">
    <property type="term" value="F:GTPase activity"/>
    <property type="evidence" value="ECO:0007669"/>
    <property type="project" value="InterPro"/>
</dbReference>
<dbReference type="PROSITE" id="PS51419">
    <property type="entry name" value="RAB"/>
    <property type="match status" value="1"/>
</dbReference>
<dbReference type="GO" id="GO:0007264">
    <property type="term" value="P:small GTPase-mediated signal transduction"/>
    <property type="evidence" value="ECO:0007669"/>
    <property type="project" value="InterPro"/>
</dbReference>
<dbReference type="NCBIfam" id="TIGR00231">
    <property type="entry name" value="small_GTP"/>
    <property type="match status" value="1"/>
</dbReference>
<proteinExistence type="inferred from homology"/>
<gene>
    <name evidence="4" type="ORF">FNK824_LOCUS20337</name>
</gene>
<name>A0A819H5E6_9BILA</name>
<dbReference type="PROSITE" id="PS51421">
    <property type="entry name" value="RAS"/>
    <property type="match status" value="1"/>
</dbReference>
<dbReference type="PROSITE" id="PS51420">
    <property type="entry name" value="RHO"/>
    <property type="match status" value="1"/>
</dbReference>
<accession>A0A819H5E6</accession>
<comment type="caution">
    <text evidence="4">The sequence shown here is derived from an EMBL/GenBank/DDBJ whole genome shotgun (WGS) entry which is preliminary data.</text>
</comment>
<evidence type="ECO:0000256" key="1">
    <source>
        <dbReference type="ARBA" id="ARBA00010142"/>
    </source>
</evidence>
<dbReference type="PRINTS" id="PR00449">
    <property type="entry name" value="RASTRNSFRMNG"/>
</dbReference>
<dbReference type="Proteomes" id="UP000663874">
    <property type="component" value="Unassembled WGS sequence"/>
</dbReference>
<dbReference type="SUPFAM" id="SSF52540">
    <property type="entry name" value="P-loop containing nucleoside triphosphate hydrolases"/>
    <property type="match status" value="1"/>
</dbReference>
<dbReference type="Pfam" id="PF00071">
    <property type="entry name" value="Ras"/>
    <property type="match status" value="1"/>
</dbReference>
<organism evidence="4 5">
    <name type="scientific">Rotaria sordida</name>
    <dbReference type="NCBI Taxonomy" id="392033"/>
    <lineage>
        <taxon>Eukaryota</taxon>
        <taxon>Metazoa</taxon>
        <taxon>Spiralia</taxon>
        <taxon>Gnathifera</taxon>
        <taxon>Rotifera</taxon>
        <taxon>Eurotatoria</taxon>
        <taxon>Bdelloidea</taxon>
        <taxon>Philodinida</taxon>
        <taxon>Philodinidae</taxon>
        <taxon>Rotaria</taxon>
    </lineage>
</organism>
<dbReference type="InterPro" id="IPR005225">
    <property type="entry name" value="Small_GTP-bd"/>
</dbReference>
<comment type="similarity">
    <text evidence="1">Belongs to the small GTPase superfamily. Rho family.</text>
</comment>
<dbReference type="AlphaFoldDB" id="A0A819H5E6"/>
<protein>
    <submittedName>
        <fullName evidence="4">Uncharacterized protein</fullName>
    </submittedName>
</protein>
<dbReference type="GO" id="GO:0005525">
    <property type="term" value="F:GTP binding"/>
    <property type="evidence" value="ECO:0007669"/>
    <property type="project" value="UniProtKB-KW"/>
</dbReference>
<evidence type="ECO:0000313" key="4">
    <source>
        <dbReference type="EMBL" id="CAF3896453.1"/>
    </source>
</evidence>
<dbReference type="FunFam" id="3.40.50.300:FF:001179">
    <property type="entry name" value="Rho family GTPase"/>
    <property type="match status" value="1"/>
</dbReference>
<dbReference type="EMBL" id="CAJOBE010003712">
    <property type="protein sequence ID" value="CAF3896453.1"/>
    <property type="molecule type" value="Genomic_DNA"/>
</dbReference>
<dbReference type="InterPro" id="IPR027417">
    <property type="entry name" value="P-loop_NTPase"/>
</dbReference>
<evidence type="ECO:0000256" key="2">
    <source>
        <dbReference type="ARBA" id="ARBA00022741"/>
    </source>
</evidence>
<sequence length="231" mass="26142">MASNKKIIREKNRKLVVVGDGMTGKTCLLYAFVYDTFDPNQASTIFDTYATTIQIDDKRITLALFDTAGQENYDILRPLSYNDTNIVLICFSVNHPISARNIIQKWNPEVRHYCRSCPVILVACKIDLRTDSQTIANLKQTDEKPITTDIGRQIATQIKANAYMECSAKTREGVQELFILAARLSLEKHSNPSKIHADADIECSAKTDEDVQKSFIHAACLSLRKHDYHEK</sequence>
<dbReference type="InterPro" id="IPR003578">
    <property type="entry name" value="Small_GTPase_Rho"/>
</dbReference>
<reference evidence="4" key="1">
    <citation type="submission" date="2021-02" db="EMBL/GenBank/DDBJ databases">
        <authorList>
            <person name="Nowell W R."/>
        </authorList>
    </citation>
    <scope>NUCLEOTIDE SEQUENCE</scope>
</reference>
<dbReference type="CDD" id="cd00157">
    <property type="entry name" value="Rho"/>
    <property type="match status" value="1"/>
</dbReference>
<dbReference type="PANTHER" id="PTHR24072">
    <property type="entry name" value="RHO FAMILY GTPASE"/>
    <property type="match status" value="1"/>
</dbReference>
<evidence type="ECO:0000256" key="3">
    <source>
        <dbReference type="ARBA" id="ARBA00023134"/>
    </source>
</evidence>
<evidence type="ECO:0000313" key="5">
    <source>
        <dbReference type="Proteomes" id="UP000663874"/>
    </source>
</evidence>
<keyword evidence="3" id="KW-0342">GTP-binding</keyword>
<dbReference type="SMART" id="SM00173">
    <property type="entry name" value="RAS"/>
    <property type="match status" value="1"/>
</dbReference>
<dbReference type="InterPro" id="IPR001806">
    <property type="entry name" value="Small_GTPase"/>
</dbReference>
<dbReference type="SMART" id="SM00174">
    <property type="entry name" value="RHO"/>
    <property type="match status" value="1"/>
</dbReference>